<comment type="caution">
    <text evidence="2">The sequence shown here is derived from an EMBL/GenBank/DDBJ whole genome shotgun (WGS) entry which is preliminary data.</text>
</comment>
<dbReference type="Gene3D" id="3.30.710.10">
    <property type="entry name" value="Potassium Channel Kv1.1, Chain A"/>
    <property type="match status" value="2"/>
</dbReference>
<dbReference type="InParanoid" id="A0A401H529"/>
<dbReference type="OrthoDB" id="3164835at2759"/>
<dbReference type="CDD" id="cd18186">
    <property type="entry name" value="BTB_POZ_ZBTB_KLHL-like"/>
    <property type="match status" value="1"/>
</dbReference>
<dbReference type="GeneID" id="38786455"/>
<organism evidence="2 3">
    <name type="scientific">Sparassis crispa</name>
    <dbReference type="NCBI Taxonomy" id="139825"/>
    <lineage>
        <taxon>Eukaryota</taxon>
        <taxon>Fungi</taxon>
        <taxon>Dikarya</taxon>
        <taxon>Basidiomycota</taxon>
        <taxon>Agaricomycotina</taxon>
        <taxon>Agaricomycetes</taxon>
        <taxon>Polyporales</taxon>
        <taxon>Sparassidaceae</taxon>
        <taxon>Sparassis</taxon>
    </lineage>
</organism>
<dbReference type="InterPro" id="IPR000210">
    <property type="entry name" value="BTB/POZ_dom"/>
</dbReference>
<feature type="domain" description="BTB" evidence="1">
    <location>
        <begin position="233"/>
        <end position="313"/>
    </location>
</feature>
<dbReference type="PANTHER" id="PTHR24410:SF23">
    <property type="entry name" value="BTB DOMAIN-CONTAINING PROTEIN-RELATED"/>
    <property type="match status" value="1"/>
</dbReference>
<evidence type="ECO:0000313" key="2">
    <source>
        <dbReference type="EMBL" id="GBE89538.1"/>
    </source>
</evidence>
<dbReference type="InterPro" id="IPR051481">
    <property type="entry name" value="BTB-POZ/Galectin-3-binding"/>
</dbReference>
<sequence>MESSRPASPVSPQWAQHPFDNPAANIILRSSDNIDFCVHSVVLSEASPFFKDMFSLQQPLVDHIKPDGLDEYRDGRPVIVVGEDSRTLDSLLRLCYPITDPELKELTEVRAVLEAALKYQMEEATAIATKALRTFAHGEPLRIWAIACRLRLEVEARYAAGLSLAQPISGEFPEEMQELTAGPYFRLLRFHRLKGEVGDSFSFLSPESPKDVIEEPQETVTAASLGFVTYPFADLVCRSSDGVDFQTHKVILSMASPILHALIMSLQGPNEDDETRDTAASAHDLPVLSVEEDGRTLAALLQLCYPVEASSTKIDDFGIVQAVLEAAKKYNMARLTSVVRKHWTSLADAEPLRAYFTAVGHNLDECARHLAKNLLEGPIEDAYTSEMEDAPARAYYRLLQYYKACQNIVAAALTRYRDNNKDELTAGDLFDYRCFCNAPSVQTRINLPHTLKEHAQSGVYGYTKCVKMHFGCSCKWKGWFDELLASSA</sequence>
<accession>A0A401H529</accession>
<keyword evidence="3" id="KW-1185">Reference proteome</keyword>
<gene>
    <name evidence="2" type="ORF">SCP_1602000</name>
</gene>
<dbReference type="SUPFAM" id="SSF54695">
    <property type="entry name" value="POZ domain"/>
    <property type="match status" value="2"/>
</dbReference>
<dbReference type="Pfam" id="PF00651">
    <property type="entry name" value="BTB"/>
    <property type="match status" value="2"/>
</dbReference>
<proteinExistence type="predicted"/>
<dbReference type="SMART" id="SM00225">
    <property type="entry name" value="BTB"/>
    <property type="match status" value="2"/>
</dbReference>
<feature type="domain" description="BTB" evidence="1">
    <location>
        <begin position="24"/>
        <end position="96"/>
    </location>
</feature>
<dbReference type="PROSITE" id="PS50097">
    <property type="entry name" value="BTB"/>
    <property type="match status" value="2"/>
</dbReference>
<protein>
    <recommendedName>
        <fullName evidence="1">BTB domain-containing protein</fullName>
    </recommendedName>
</protein>
<dbReference type="PANTHER" id="PTHR24410">
    <property type="entry name" value="HL07962P-RELATED"/>
    <property type="match status" value="1"/>
</dbReference>
<dbReference type="Proteomes" id="UP000287166">
    <property type="component" value="Unassembled WGS sequence"/>
</dbReference>
<dbReference type="RefSeq" id="XP_027620451.1">
    <property type="nucleotide sequence ID" value="XM_027764650.1"/>
</dbReference>
<dbReference type="InterPro" id="IPR011333">
    <property type="entry name" value="SKP1/BTB/POZ_sf"/>
</dbReference>
<evidence type="ECO:0000259" key="1">
    <source>
        <dbReference type="PROSITE" id="PS50097"/>
    </source>
</evidence>
<dbReference type="STRING" id="139825.A0A401H529"/>
<dbReference type="AlphaFoldDB" id="A0A401H529"/>
<dbReference type="EMBL" id="BFAD01000016">
    <property type="protein sequence ID" value="GBE89538.1"/>
    <property type="molecule type" value="Genomic_DNA"/>
</dbReference>
<evidence type="ECO:0000313" key="3">
    <source>
        <dbReference type="Proteomes" id="UP000287166"/>
    </source>
</evidence>
<reference evidence="2 3" key="1">
    <citation type="journal article" date="2018" name="Sci. Rep.">
        <title>Genome sequence of the cauliflower mushroom Sparassis crispa (Hanabiratake) and its association with beneficial usage.</title>
        <authorList>
            <person name="Kiyama R."/>
            <person name="Furutani Y."/>
            <person name="Kawaguchi K."/>
            <person name="Nakanishi T."/>
        </authorList>
    </citation>
    <scope>NUCLEOTIDE SEQUENCE [LARGE SCALE GENOMIC DNA]</scope>
</reference>
<name>A0A401H529_9APHY</name>